<dbReference type="EMBL" id="BCNO01000001">
    <property type="protein sequence ID" value="GAQ94282.1"/>
    <property type="molecule type" value="Genomic_DNA"/>
</dbReference>
<keyword evidence="6" id="KW-1185">Reference proteome</keyword>
<dbReference type="Pfam" id="PF01934">
    <property type="entry name" value="HepT-like"/>
    <property type="match status" value="1"/>
</dbReference>
<dbReference type="PANTHER" id="PTHR33397:SF3">
    <property type="entry name" value="MRNA NUCLEASE HEPT"/>
    <property type="match status" value="1"/>
</dbReference>
<dbReference type="RefSeq" id="WP_059175746.1">
    <property type="nucleotide sequence ID" value="NZ_BCNO01000001.1"/>
</dbReference>
<evidence type="ECO:0000256" key="1">
    <source>
        <dbReference type="ARBA" id="ARBA00022649"/>
    </source>
</evidence>
<keyword evidence="2" id="KW-0540">Nuclease</keyword>
<dbReference type="AlphaFoldDB" id="A0A0U9HRC3"/>
<dbReference type="InterPro" id="IPR052379">
    <property type="entry name" value="Type_VII_TA_RNase"/>
</dbReference>
<organism evidence="5 6">
    <name type="scientific">Thermodesulfovibrio aggregans</name>
    <dbReference type="NCBI Taxonomy" id="86166"/>
    <lineage>
        <taxon>Bacteria</taxon>
        <taxon>Pseudomonadati</taxon>
        <taxon>Nitrospirota</taxon>
        <taxon>Thermodesulfovibrionia</taxon>
        <taxon>Thermodesulfovibrionales</taxon>
        <taxon>Thermodesulfovibrionaceae</taxon>
        <taxon>Thermodesulfovibrio</taxon>
    </lineage>
</organism>
<evidence type="ECO:0000313" key="5">
    <source>
        <dbReference type="EMBL" id="GAQ94282.1"/>
    </source>
</evidence>
<dbReference type="Proteomes" id="UP000054976">
    <property type="component" value="Unassembled WGS sequence"/>
</dbReference>
<evidence type="ECO:0000256" key="2">
    <source>
        <dbReference type="ARBA" id="ARBA00022722"/>
    </source>
</evidence>
<accession>A0A0U9HRC3</accession>
<dbReference type="Gene3D" id="1.20.120.580">
    <property type="entry name" value="bsu32300-like"/>
    <property type="match status" value="1"/>
</dbReference>
<dbReference type="NCBIfam" id="NF047751">
    <property type="entry name" value="HepT_toxin"/>
    <property type="match status" value="1"/>
</dbReference>
<evidence type="ECO:0000256" key="4">
    <source>
        <dbReference type="ARBA" id="ARBA00024207"/>
    </source>
</evidence>
<dbReference type="PANTHER" id="PTHR33397">
    <property type="entry name" value="UPF0331 PROTEIN YUTE"/>
    <property type="match status" value="1"/>
</dbReference>
<dbReference type="STRING" id="86166.TAGGR_1461"/>
<gene>
    <name evidence="5" type="ORF">TAGGR_1461</name>
</gene>
<dbReference type="InterPro" id="IPR037038">
    <property type="entry name" value="HepT-like_sf"/>
</dbReference>
<dbReference type="GO" id="GO:0016787">
    <property type="term" value="F:hydrolase activity"/>
    <property type="evidence" value="ECO:0007669"/>
    <property type="project" value="UniProtKB-KW"/>
</dbReference>
<proteinExistence type="inferred from homology"/>
<dbReference type="SUPFAM" id="SSF81593">
    <property type="entry name" value="Nucleotidyltransferase substrate binding subunit/domain"/>
    <property type="match status" value="1"/>
</dbReference>
<evidence type="ECO:0000256" key="3">
    <source>
        <dbReference type="ARBA" id="ARBA00022801"/>
    </source>
</evidence>
<keyword evidence="1" id="KW-1277">Toxin-antitoxin system</keyword>
<sequence>MLNKQFIKERLVLIKSYTEELKNLSKLDKETFTKNKVYSAAAESFLRRALEAIFDIGRHILAKKGYIDISKEYKSIASGLSKIGAVDDELSAKLIQMAGYRNRLVHMYHTVTEDELYEIITEDLKDIDKFIKSIKKLLQYD</sequence>
<dbReference type="OrthoDB" id="9796612at2"/>
<comment type="caution">
    <text evidence="5">The sequence shown here is derived from an EMBL/GenBank/DDBJ whole genome shotgun (WGS) entry which is preliminary data.</text>
</comment>
<reference evidence="6" key="1">
    <citation type="submission" date="2016-01" db="EMBL/GenBank/DDBJ databases">
        <title>Draft genome sequence of Thermodesulfovibrio aggregans strain TGE-P1.</title>
        <authorList>
            <person name="Sekiguchi Y."/>
            <person name="Ohashi A."/>
            <person name="Matsuura N."/>
            <person name="Tourlousse M.D."/>
        </authorList>
    </citation>
    <scope>NUCLEOTIDE SEQUENCE [LARGE SCALE GENOMIC DNA]</scope>
    <source>
        <strain evidence="6">TGE-P1</strain>
    </source>
</reference>
<evidence type="ECO:0000313" key="6">
    <source>
        <dbReference type="Proteomes" id="UP000054976"/>
    </source>
</evidence>
<keyword evidence="3" id="KW-0378">Hydrolase</keyword>
<name>A0A0U9HRC3_9BACT</name>
<dbReference type="InterPro" id="IPR008201">
    <property type="entry name" value="HepT-like"/>
</dbReference>
<protein>
    <submittedName>
        <fullName evidence="5">Uncharacterized conserved protein YutE, UPF0331/DUF86 family</fullName>
    </submittedName>
</protein>
<comment type="similarity">
    <text evidence="4">Belongs to the HepT RNase toxin family.</text>
</comment>
<dbReference type="GO" id="GO:0110001">
    <property type="term" value="C:toxin-antitoxin complex"/>
    <property type="evidence" value="ECO:0007669"/>
    <property type="project" value="InterPro"/>
</dbReference>
<dbReference type="GO" id="GO:0004540">
    <property type="term" value="F:RNA nuclease activity"/>
    <property type="evidence" value="ECO:0007669"/>
    <property type="project" value="InterPro"/>
</dbReference>